<evidence type="ECO:0000256" key="5">
    <source>
        <dbReference type="ARBA" id="ARBA00022840"/>
    </source>
</evidence>
<dbReference type="GO" id="GO:0003676">
    <property type="term" value="F:nucleic acid binding"/>
    <property type="evidence" value="ECO:0007669"/>
    <property type="project" value="InterPro"/>
</dbReference>
<dbReference type="GO" id="GO:0003724">
    <property type="term" value="F:RNA helicase activity"/>
    <property type="evidence" value="ECO:0007669"/>
    <property type="project" value="UniProtKB-EC"/>
</dbReference>
<evidence type="ECO:0000313" key="10">
    <source>
        <dbReference type="Ensembl" id="ENSPCOP00000017839.1"/>
    </source>
</evidence>
<dbReference type="GO" id="GO:0005524">
    <property type="term" value="F:ATP binding"/>
    <property type="evidence" value="ECO:0007669"/>
    <property type="project" value="UniProtKB-KW"/>
</dbReference>
<evidence type="ECO:0000256" key="2">
    <source>
        <dbReference type="ARBA" id="ARBA00022741"/>
    </source>
</evidence>
<feature type="short sequence motif" description="Q motif" evidence="6">
    <location>
        <begin position="118"/>
        <end position="146"/>
    </location>
</feature>
<organism evidence="10 11">
    <name type="scientific">Propithecus coquereli</name>
    <name type="common">Coquerel's sifaka</name>
    <name type="synonym">Propithecus verreauxi coquereli</name>
    <dbReference type="NCBI Taxonomy" id="379532"/>
    <lineage>
        <taxon>Eukaryota</taxon>
        <taxon>Metazoa</taxon>
        <taxon>Chordata</taxon>
        <taxon>Craniata</taxon>
        <taxon>Vertebrata</taxon>
        <taxon>Euteleostomi</taxon>
        <taxon>Mammalia</taxon>
        <taxon>Eutheria</taxon>
        <taxon>Euarchontoglires</taxon>
        <taxon>Primates</taxon>
        <taxon>Strepsirrhini</taxon>
        <taxon>Lemuriformes</taxon>
        <taxon>Indriidae</taxon>
        <taxon>Propithecus</taxon>
    </lineage>
</organism>
<dbReference type="SUPFAM" id="SSF52540">
    <property type="entry name" value="P-loop containing nucleoside triphosphate hydrolases"/>
    <property type="match status" value="1"/>
</dbReference>
<dbReference type="PROSITE" id="PS51192">
    <property type="entry name" value="HELICASE_ATP_BIND_1"/>
    <property type="match status" value="1"/>
</dbReference>
<dbReference type="Proteomes" id="UP000233160">
    <property type="component" value="Unassembled WGS sequence"/>
</dbReference>
<keyword evidence="3" id="KW-0378">Hydrolase</keyword>
<feature type="domain" description="Helicase ATP-binding" evidence="8">
    <location>
        <begin position="149"/>
        <end position="223"/>
    </location>
</feature>
<dbReference type="GeneTree" id="ENSGT00900000141067"/>
<evidence type="ECO:0000256" key="7">
    <source>
        <dbReference type="SAM" id="MobiDB-lite"/>
    </source>
</evidence>
<evidence type="ECO:0000256" key="3">
    <source>
        <dbReference type="ARBA" id="ARBA00022801"/>
    </source>
</evidence>
<dbReference type="InterPro" id="IPR027417">
    <property type="entry name" value="P-loop_NTPase"/>
</dbReference>
<gene>
    <name evidence="10" type="primary">DDX6</name>
</gene>
<dbReference type="InterPro" id="IPR011545">
    <property type="entry name" value="DEAD/DEAH_box_helicase_dom"/>
</dbReference>
<dbReference type="EC" id="3.6.4.13" evidence="1"/>
<feature type="region of interest" description="Disordered" evidence="7">
    <location>
        <begin position="1"/>
        <end position="40"/>
    </location>
</feature>
<evidence type="ECO:0000313" key="11">
    <source>
        <dbReference type="Proteomes" id="UP000233160"/>
    </source>
</evidence>
<reference evidence="10" key="2">
    <citation type="submission" date="2025-09" db="UniProtKB">
        <authorList>
            <consortium name="Ensembl"/>
        </authorList>
    </citation>
    <scope>IDENTIFICATION</scope>
</reference>
<keyword evidence="2" id="KW-0547">Nucleotide-binding</keyword>
<evidence type="ECO:0000256" key="1">
    <source>
        <dbReference type="ARBA" id="ARBA00012552"/>
    </source>
</evidence>
<sequence>MSTARTENPVIMGLSSQNGQLRGPVKPSGGPGGGGTQTQQQMNQLKNTNTINNGTQQQAQSMTTTIKPGDDWKKTLKLPPKDLRIKTSVSCHLSVSAGDQFEDSLPLPLPDVTSTKGNEFEDYCLKRELLMGIFEMGWEKPSPIQEESIPIALSGRDILARAKNGTGKSGAYLIPLLERLDLKKDNIQAMVIVPTRELALQVSQICIQLGMVARVCSPSYSRG</sequence>
<reference evidence="10" key="1">
    <citation type="submission" date="2025-08" db="UniProtKB">
        <authorList>
            <consortium name="Ensembl"/>
        </authorList>
    </citation>
    <scope>IDENTIFICATION</scope>
</reference>
<protein>
    <recommendedName>
        <fullName evidence="1">RNA helicase</fullName>
        <ecNumber evidence="1">3.6.4.13</ecNumber>
    </recommendedName>
</protein>
<evidence type="ECO:0000259" key="8">
    <source>
        <dbReference type="PROSITE" id="PS51192"/>
    </source>
</evidence>
<evidence type="ECO:0000256" key="6">
    <source>
        <dbReference type="PROSITE-ProRule" id="PRU00552"/>
    </source>
</evidence>
<name>A0A2K6FV45_PROCO</name>
<dbReference type="Pfam" id="PF00270">
    <property type="entry name" value="DEAD"/>
    <property type="match status" value="1"/>
</dbReference>
<dbReference type="PROSITE" id="PS51195">
    <property type="entry name" value="Q_MOTIF"/>
    <property type="match status" value="1"/>
</dbReference>
<dbReference type="InterPro" id="IPR014001">
    <property type="entry name" value="Helicase_ATP-bd"/>
</dbReference>
<dbReference type="AlphaFoldDB" id="A0A2K6FV45"/>
<dbReference type="GO" id="GO:0016787">
    <property type="term" value="F:hydrolase activity"/>
    <property type="evidence" value="ECO:0007669"/>
    <property type="project" value="UniProtKB-KW"/>
</dbReference>
<evidence type="ECO:0000259" key="9">
    <source>
        <dbReference type="PROSITE" id="PS51195"/>
    </source>
</evidence>
<keyword evidence="11" id="KW-1185">Reference proteome</keyword>
<keyword evidence="4" id="KW-0347">Helicase</keyword>
<proteinExistence type="predicted"/>
<dbReference type="PANTHER" id="PTHR47960">
    <property type="entry name" value="DEAD-BOX ATP-DEPENDENT RNA HELICASE 50"/>
    <property type="match status" value="1"/>
</dbReference>
<accession>A0A2K6FV45</accession>
<feature type="domain" description="DEAD-box RNA helicase Q" evidence="9">
    <location>
        <begin position="118"/>
        <end position="146"/>
    </location>
</feature>
<dbReference type="Ensembl" id="ENSPCOT00000028478.1">
    <property type="protein sequence ID" value="ENSPCOP00000017839.1"/>
    <property type="gene ID" value="ENSPCOG00000020762.1"/>
</dbReference>
<evidence type="ECO:0000256" key="4">
    <source>
        <dbReference type="ARBA" id="ARBA00022806"/>
    </source>
</evidence>
<dbReference type="Gene3D" id="3.40.50.300">
    <property type="entry name" value="P-loop containing nucleotide triphosphate hydrolases"/>
    <property type="match status" value="1"/>
</dbReference>
<dbReference type="InterPro" id="IPR014014">
    <property type="entry name" value="RNA_helicase_DEAD_Q_motif"/>
</dbReference>
<keyword evidence="5" id="KW-0067">ATP-binding</keyword>